<dbReference type="GeneID" id="63684427"/>
<accession>M5G0B8</accession>
<name>M5G0B8_DACPD</name>
<evidence type="ECO:0000313" key="1">
    <source>
        <dbReference type="EMBL" id="EJT97242.1"/>
    </source>
</evidence>
<sequence length="167" mass="19066">MSNVISVNPANLATSTIDSTVNYIITQVFIVHDIFTKLKEIHMLHKENGQLEIYCQCKPTMSKPIKMDTLAAQKCHLEFEIKRVHNACTQYEPTTDQSWNLLEKACQEVPQDTAGVTHITCTEVVMLQYLLNAIACKMDHLQQRLSEASKMDLNHELVALNWHNVEL</sequence>
<proteinExistence type="predicted"/>
<keyword evidence="2" id="KW-1185">Reference proteome</keyword>
<protein>
    <submittedName>
        <fullName evidence="1">Uncharacterized protein</fullName>
    </submittedName>
</protein>
<reference evidence="1 2" key="1">
    <citation type="journal article" date="2012" name="Science">
        <title>The Paleozoic origin of enzymatic lignin decomposition reconstructed from 31 fungal genomes.</title>
        <authorList>
            <person name="Floudas D."/>
            <person name="Binder M."/>
            <person name="Riley R."/>
            <person name="Barry K."/>
            <person name="Blanchette R.A."/>
            <person name="Henrissat B."/>
            <person name="Martinez A.T."/>
            <person name="Otillar R."/>
            <person name="Spatafora J.W."/>
            <person name="Yadav J.S."/>
            <person name="Aerts A."/>
            <person name="Benoit I."/>
            <person name="Boyd A."/>
            <person name="Carlson A."/>
            <person name="Copeland A."/>
            <person name="Coutinho P.M."/>
            <person name="de Vries R.P."/>
            <person name="Ferreira P."/>
            <person name="Findley K."/>
            <person name="Foster B."/>
            <person name="Gaskell J."/>
            <person name="Glotzer D."/>
            <person name="Gorecki P."/>
            <person name="Heitman J."/>
            <person name="Hesse C."/>
            <person name="Hori C."/>
            <person name="Igarashi K."/>
            <person name="Jurgens J.A."/>
            <person name="Kallen N."/>
            <person name="Kersten P."/>
            <person name="Kohler A."/>
            <person name="Kuees U."/>
            <person name="Kumar T.K.A."/>
            <person name="Kuo A."/>
            <person name="LaButti K."/>
            <person name="Larrondo L.F."/>
            <person name="Lindquist E."/>
            <person name="Ling A."/>
            <person name="Lombard V."/>
            <person name="Lucas S."/>
            <person name="Lundell T."/>
            <person name="Martin R."/>
            <person name="McLaughlin D.J."/>
            <person name="Morgenstern I."/>
            <person name="Morin E."/>
            <person name="Murat C."/>
            <person name="Nagy L.G."/>
            <person name="Nolan M."/>
            <person name="Ohm R.A."/>
            <person name="Patyshakuliyeva A."/>
            <person name="Rokas A."/>
            <person name="Ruiz-Duenas F.J."/>
            <person name="Sabat G."/>
            <person name="Salamov A."/>
            <person name="Samejima M."/>
            <person name="Schmutz J."/>
            <person name="Slot J.C."/>
            <person name="St John F."/>
            <person name="Stenlid J."/>
            <person name="Sun H."/>
            <person name="Sun S."/>
            <person name="Syed K."/>
            <person name="Tsang A."/>
            <person name="Wiebenga A."/>
            <person name="Young D."/>
            <person name="Pisabarro A."/>
            <person name="Eastwood D.C."/>
            <person name="Martin F."/>
            <person name="Cullen D."/>
            <person name="Grigoriev I.V."/>
            <person name="Hibbett D.S."/>
        </authorList>
    </citation>
    <scope>NUCLEOTIDE SEQUENCE [LARGE SCALE GENOMIC DNA]</scope>
    <source>
        <strain evidence="1 2">DJM-731 SS1</strain>
    </source>
</reference>
<dbReference type="RefSeq" id="XP_040624140.1">
    <property type="nucleotide sequence ID" value="XM_040769365.1"/>
</dbReference>
<dbReference type="Proteomes" id="UP000030653">
    <property type="component" value="Unassembled WGS sequence"/>
</dbReference>
<dbReference type="HOGENOM" id="CLU_1594485_0_0_1"/>
<dbReference type="AlphaFoldDB" id="M5G0B8"/>
<evidence type="ECO:0000313" key="2">
    <source>
        <dbReference type="Proteomes" id="UP000030653"/>
    </source>
</evidence>
<organism evidence="1 2">
    <name type="scientific">Dacryopinax primogenitus (strain DJM 731)</name>
    <name type="common">Brown rot fungus</name>
    <dbReference type="NCBI Taxonomy" id="1858805"/>
    <lineage>
        <taxon>Eukaryota</taxon>
        <taxon>Fungi</taxon>
        <taxon>Dikarya</taxon>
        <taxon>Basidiomycota</taxon>
        <taxon>Agaricomycotina</taxon>
        <taxon>Dacrymycetes</taxon>
        <taxon>Dacrymycetales</taxon>
        <taxon>Dacrymycetaceae</taxon>
        <taxon>Dacryopinax</taxon>
    </lineage>
</organism>
<dbReference type="EMBL" id="JH795878">
    <property type="protein sequence ID" value="EJT97242.1"/>
    <property type="molecule type" value="Genomic_DNA"/>
</dbReference>
<gene>
    <name evidence="1" type="ORF">DACRYDRAFT_112186</name>
</gene>